<keyword evidence="2" id="KW-1133">Transmembrane helix</keyword>
<feature type="transmembrane region" description="Helical" evidence="2">
    <location>
        <begin position="183"/>
        <end position="202"/>
    </location>
</feature>
<feature type="compositionally biased region" description="Basic and acidic residues" evidence="1">
    <location>
        <begin position="238"/>
        <end position="247"/>
    </location>
</feature>
<dbReference type="GO" id="GO:0005634">
    <property type="term" value="C:nucleus"/>
    <property type="evidence" value="ECO:0000318"/>
    <property type="project" value="GO_Central"/>
</dbReference>
<evidence type="ECO:0000256" key="2">
    <source>
        <dbReference type="SAM" id="Phobius"/>
    </source>
</evidence>
<dbReference type="EMBL" id="CM004396">
    <property type="protein sequence ID" value="OAY39888.1"/>
    <property type="molecule type" value="Genomic_DNA"/>
</dbReference>
<reference evidence="4" key="1">
    <citation type="journal article" date="2016" name="Nat. Biotechnol.">
        <title>Sequencing wild and cultivated cassava and related species reveals extensive interspecific hybridization and genetic diversity.</title>
        <authorList>
            <person name="Bredeson J.V."/>
            <person name="Lyons J.B."/>
            <person name="Prochnik S.E."/>
            <person name="Wu G.A."/>
            <person name="Ha C.M."/>
            <person name="Edsinger-Gonzales E."/>
            <person name="Grimwood J."/>
            <person name="Schmutz J."/>
            <person name="Rabbi I.Y."/>
            <person name="Egesi C."/>
            <person name="Nauluvula P."/>
            <person name="Lebot V."/>
            <person name="Ndunguru J."/>
            <person name="Mkamilo G."/>
            <person name="Bart R.S."/>
            <person name="Setter T.L."/>
            <person name="Gleadow R.M."/>
            <person name="Kulakow P."/>
            <person name="Ferguson M.E."/>
            <person name="Rounsley S."/>
            <person name="Rokhsar D.S."/>
        </authorList>
    </citation>
    <scope>NUCLEOTIDE SEQUENCE [LARGE SCALE GENOMIC DNA]</scope>
    <source>
        <strain evidence="4">cv. AM560-2</strain>
    </source>
</reference>
<protein>
    <submittedName>
        <fullName evidence="3">Uncharacterized protein</fullName>
    </submittedName>
</protein>
<dbReference type="GO" id="GO:0007165">
    <property type="term" value="P:signal transduction"/>
    <property type="evidence" value="ECO:0000318"/>
    <property type="project" value="GO_Central"/>
</dbReference>
<feature type="region of interest" description="Disordered" evidence="1">
    <location>
        <begin position="238"/>
        <end position="258"/>
    </location>
</feature>
<organism evidence="3 4">
    <name type="scientific">Manihot esculenta</name>
    <name type="common">Cassava</name>
    <name type="synonym">Jatropha manihot</name>
    <dbReference type="NCBI Taxonomy" id="3983"/>
    <lineage>
        <taxon>Eukaryota</taxon>
        <taxon>Viridiplantae</taxon>
        <taxon>Streptophyta</taxon>
        <taxon>Embryophyta</taxon>
        <taxon>Tracheophyta</taxon>
        <taxon>Spermatophyta</taxon>
        <taxon>Magnoliopsida</taxon>
        <taxon>eudicotyledons</taxon>
        <taxon>Gunneridae</taxon>
        <taxon>Pentapetalae</taxon>
        <taxon>rosids</taxon>
        <taxon>fabids</taxon>
        <taxon>Malpighiales</taxon>
        <taxon>Euphorbiaceae</taxon>
        <taxon>Crotonoideae</taxon>
        <taxon>Manihoteae</taxon>
        <taxon>Manihot</taxon>
    </lineage>
</organism>
<dbReference type="PANTHER" id="PTHR48473:SF1">
    <property type="entry name" value="TIR DOMAIN-CONTAINING PROTEIN"/>
    <property type="match status" value="1"/>
</dbReference>
<evidence type="ECO:0000313" key="4">
    <source>
        <dbReference type="Proteomes" id="UP000091857"/>
    </source>
</evidence>
<sequence length="338" mass="39034">MLALDENFLRRPFHFPSYISSEGILEAFMAEFDIGPSARPLLDHENTTIYLDVDEEDNGSTDVDDSPLLLETEISVYVDAQEDVQNGVDPLNHQRDMVVERIFLIANFVVELPSAVFDQLSSVHKPQFALISMVMSLVAMLLSIIDLADKGRRERVEWMVRDHLPWFYSPQINYKPLGTFSDIVGLVCSIFQWVFATIAYVFLSHHSDNPNKFSVWPIIFAFGALCSRFPRNPRTVDAVHESTETHRSRPGSPSPSPLKDLRDLQLLELVHLPIPSRVECFHLREYICSDEVTTRRKKVGRNGRKNRRRRRSRVEREIIEMTECEHIRPFTQVLLPSR</sequence>
<dbReference type="Proteomes" id="UP000091857">
    <property type="component" value="Chromosome 10"/>
</dbReference>
<keyword evidence="2" id="KW-0472">Membrane</keyword>
<dbReference type="PANTHER" id="PTHR48473">
    <property type="entry name" value="TIR DOMAIN-CONTAINING PROTEIN"/>
    <property type="match status" value="1"/>
</dbReference>
<accession>A0A2C9V5V7</accession>
<dbReference type="Gramene" id="Manes.10G131200.1.v8.1">
    <property type="protein sequence ID" value="Manes.10G131200.1.v8.1.CDS"/>
    <property type="gene ID" value="Manes.10G131200.v8.1"/>
</dbReference>
<feature type="transmembrane region" description="Helical" evidence="2">
    <location>
        <begin position="214"/>
        <end position="230"/>
    </location>
</feature>
<proteinExistence type="predicted"/>
<name>A0A2C9V5V7_MANES</name>
<comment type="caution">
    <text evidence="3">The sequence shown here is derived from an EMBL/GenBank/DDBJ whole genome shotgun (WGS) entry which is preliminary data.</text>
</comment>
<evidence type="ECO:0000313" key="3">
    <source>
        <dbReference type="EMBL" id="OAY39888.1"/>
    </source>
</evidence>
<feature type="transmembrane region" description="Helical" evidence="2">
    <location>
        <begin position="128"/>
        <end position="148"/>
    </location>
</feature>
<keyword evidence="4" id="KW-1185">Reference proteome</keyword>
<gene>
    <name evidence="3" type="ORF">MANES_10G131200v8</name>
</gene>
<keyword evidence="2" id="KW-0812">Transmembrane</keyword>
<dbReference type="AlphaFoldDB" id="A0A2C9V5V7"/>
<evidence type="ECO:0000256" key="1">
    <source>
        <dbReference type="SAM" id="MobiDB-lite"/>
    </source>
</evidence>